<evidence type="ECO:0000256" key="1">
    <source>
        <dbReference type="SAM" id="MobiDB-lite"/>
    </source>
</evidence>
<keyword evidence="4" id="KW-1185">Reference proteome</keyword>
<dbReference type="Proteomes" id="UP000762676">
    <property type="component" value="Unassembled WGS sequence"/>
</dbReference>
<name>A0AAV4H4W7_9GAST</name>
<evidence type="ECO:0008006" key="5">
    <source>
        <dbReference type="Google" id="ProtNLM"/>
    </source>
</evidence>
<dbReference type="EMBL" id="BMAT01008803">
    <property type="protein sequence ID" value="GFR92953.1"/>
    <property type="molecule type" value="Genomic_DNA"/>
</dbReference>
<proteinExistence type="predicted"/>
<gene>
    <name evidence="3" type="ORF">ElyMa_004366100</name>
</gene>
<feature type="chain" id="PRO_5043371652" description="Cathepsin propeptide inhibitor domain-containing protein" evidence="2">
    <location>
        <begin position="27"/>
        <end position="138"/>
    </location>
</feature>
<evidence type="ECO:0000313" key="3">
    <source>
        <dbReference type="EMBL" id="GFR92953.1"/>
    </source>
</evidence>
<organism evidence="3 4">
    <name type="scientific">Elysia marginata</name>
    <dbReference type="NCBI Taxonomy" id="1093978"/>
    <lineage>
        <taxon>Eukaryota</taxon>
        <taxon>Metazoa</taxon>
        <taxon>Spiralia</taxon>
        <taxon>Lophotrochozoa</taxon>
        <taxon>Mollusca</taxon>
        <taxon>Gastropoda</taxon>
        <taxon>Heterobranchia</taxon>
        <taxon>Euthyneura</taxon>
        <taxon>Panpulmonata</taxon>
        <taxon>Sacoglossa</taxon>
        <taxon>Placobranchoidea</taxon>
        <taxon>Plakobranchidae</taxon>
        <taxon>Elysia</taxon>
    </lineage>
</organism>
<reference evidence="3 4" key="1">
    <citation type="journal article" date="2021" name="Elife">
        <title>Chloroplast acquisition without the gene transfer in kleptoplastic sea slugs, Plakobranchus ocellatus.</title>
        <authorList>
            <person name="Maeda T."/>
            <person name="Takahashi S."/>
            <person name="Yoshida T."/>
            <person name="Shimamura S."/>
            <person name="Takaki Y."/>
            <person name="Nagai Y."/>
            <person name="Toyoda A."/>
            <person name="Suzuki Y."/>
            <person name="Arimoto A."/>
            <person name="Ishii H."/>
            <person name="Satoh N."/>
            <person name="Nishiyama T."/>
            <person name="Hasebe M."/>
            <person name="Maruyama T."/>
            <person name="Minagawa J."/>
            <person name="Obokata J."/>
            <person name="Shigenobu S."/>
        </authorList>
    </citation>
    <scope>NUCLEOTIDE SEQUENCE [LARGE SCALE GENOMIC DNA]</scope>
</reference>
<sequence length="138" mass="16082">MLKLRDLMLLVSVAIMLLLLSHCAQGAPTRDDDIFENKRGQKYDDLSHVRSWLRNNADLLERMRRTHQIDAGFLSRHNAISNYLKAYNAQKQASNPYGPGRRKQRCDDDDNDDDDDDKQEEDNNDDDDDHDHDNNLKI</sequence>
<comment type="caution">
    <text evidence="3">The sequence shown here is derived from an EMBL/GenBank/DDBJ whole genome shotgun (WGS) entry which is preliminary data.</text>
</comment>
<evidence type="ECO:0000256" key="2">
    <source>
        <dbReference type="SAM" id="SignalP"/>
    </source>
</evidence>
<feature type="signal peptide" evidence="2">
    <location>
        <begin position="1"/>
        <end position="26"/>
    </location>
</feature>
<dbReference type="AlphaFoldDB" id="A0AAV4H4W7"/>
<feature type="region of interest" description="Disordered" evidence="1">
    <location>
        <begin position="90"/>
        <end position="138"/>
    </location>
</feature>
<accession>A0AAV4H4W7</accession>
<keyword evidence="2" id="KW-0732">Signal</keyword>
<protein>
    <recommendedName>
        <fullName evidence="5">Cathepsin propeptide inhibitor domain-containing protein</fullName>
    </recommendedName>
</protein>
<evidence type="ECO:0000313" key="4">
    <source>
        <dbReference type="Proteomes" id="UP000762676"/>
    </source>
</evidence>
<feature type="compositionally biased region" description="Acidic residues" evidence="1">
    <location>
        <begin position="107"/>
        <end position="130"/>
    </location>
</feature>